<dbReference type="EMBL" id="CACRSQ010000003">
    <property type="protein sequence ID" value="VYS89356.1"/>
    <property type="molecule type" value="Genomic_DNA"/>
</dbReference>
<proteinExistence type="predicted"/>
<protein>
    <submittedName>
        <fullName evidence="1">ABC-2 family transporter protein</fullName>
    </submittedName>
</protein>
<evidence type="ECO:0000313" key="1">
    <source>
        <dbReference type="EMBL" id="VYS89356.1"/>
    </source>
</evidence>
<dbReference type="RefSeq" id="WP_006568935.1">
    <property type="nucleotide sequence ID" value="NZ_BAABZP010000001.1"/>
</dbReference>
<organism evidence="1">
    <name type="scientific">Anaerostipes caccae</name>
    <dbReference type="NCBI Taxonomy" id="105841"/>
    <lineage>
        <taxon>Bacteria</taxon>
        <taxon>Bacillati</taxon>
        <taxon>Bacillota</taxon>
        <taxon>Clostridia</taxon>
        <taxon>Lachnospirales</taxon>
        <taxon>Lachnospiraceae</taxon>
        <taxon>Anaerostipes</taxon>
    </lineage>
</organism>
<dbReference type="Pfam" id="PF12730">
    <property type="entry name" value="ABC2_membrane_4"/>
    <property type="match status" value="1"/>
</dbReference>
<gene>
    <name evidence="1" type="ORF">ACLFYP115_00828</name>
</gene>
<dbReference type="PANTHER" id="PTHR37305">
    <property type="entry name" value="INTEGRAL MEMBRANE PROTEIN-RELATED"/>
    <property type="match status" value="1"/>
</dbReference>
<dbReference type="PANTHER" id="PTHR37305:SF1">
    <property type="entry name" value="MEMBRANE PROTEIN"/>
    <property type="match status" value="1"/>
</dbReference>
<sequence length="254" mass="27612">MLNLIRADVYKLLKSTSFRVCGVLFLLLAGSENFLYHLVEKMGGGTGTQTTVLSRIQGTDTSYLILLAIVISLFIGSEYTYGTIKNLASKHYERNEIFASKWIVSVLLATVYFAVSIVIVGITAAFYWKTGDLSGNVISNTAGFLFTKYILVLSITSLYVMAAFIIRKTQFVLPVAIIGLDVIGTIALYGDMGLTKLLGHTVQLSKYWPGNMLSLIIQSGAQHAELLPGILTGLVFLTAAAAGGVIHFKRVDIK</sequence>
<name>A0A6N2S810_9FIRM</name>
<reference evidence="1" key="1">
    <citation type="submission" date="2019-11" db="EMBL/GenBank/DDBJ databases">
        <authorList>
            <person name="Feng L."/>
        </authorList>
    </citation>
    <scope>NUCLEOTIDE SEQUENCE</scope>
    <source>
        <strain evidence="1">AcaccaeLFYP115</strain>
    </source>
</reference>
<accession>A0A6N2S810</accession>
<dbReference type="AlphaFoldDB" id="A0A6N2S810"/>